<evidence type="ECO:0000256" key="2">
    <source>
        <dbReference type="SAM" id="Phobius"/>
    </source>
</evidence>
<dbReference type="InterPro" id="IPR022127">
    <property type="entry name" value="STIMATE/YPL162C"/>
</dbReference>
<accession>A0A0F7SJM7</accession>
<evidence type="ECO:0008006" key="4">
    <source>
        <dbReference type="Google" id="ProtNLM"/>
    </source>
</evidence>
<dbReference type="Pfam" id="PF12400">
    <property type="entry name" value="STIMATE"/>
    <property type="match status" value="1"/>
</dbReference>
<organism evidence="3">
    <name type="scientific">Phaffia rhodozyma</name>
    <name type="common">Yeast</name>
    <name type="synonym">Xanthophyllomyces dendrorhous</name>
    <dbReference type="NCBI Taxonomy" id="264483"/>
    <lineage>
        <taxon>Eukaryota</taxon>
        <taxon>Fungi</taxon>
        <taxon>Dikarya</taxon>
        <taxon>Basidiomycota</taxon>
        <taxon>Agaricomycotina</taxon>
        <taxon>Tremellomycetes</taxon>
        <taxon>Cystofilobasidiales</taxon>
        <taxon>Mrakiaceae</taxon>
        <taxon>Phaffia</taxon>
    </lineage>
</organism>
<keyword evidence="2" id="KW-0812">Transmembrane</keyword>
<feature type="compositionally biased region" description="Polar residues" evidence="1">
    <location>
        <begin position="275"/>
        <end position="341"/>
    </location>
</feature>
<keyword evidence="2" id="KW-1133">Transmembrane helix</keyword>
<feature type="compositionally biased region" description="Basic and acidic residues" evidence="1">
    <location>
        <begin position="369"/>
        <end position="379"/>
    </location>
</feature>
<feature type="transmembrane region" description="Helical" evidence="2">
    <location>
        <begin position="128"/>
        <end position="149"/>
    </location>
</feature>
<feature type="transmembrane region" description="Helical" evidence="2">
    <location>
        <begin position="45"/>
        <end position="67"/>
    </location>
</feature>
<dbReference type="PANTHER" id="PTHR31735:SF1">
    <property type="entry name" value="VACUOLAR MEMBRANE PROTEIN YPL162C"/>
    <property type="match status" value="1"/>
</dbReference>
<proteinExistence type="predicted"/>
<dbReference type="AlphaFoldDB" id="A0A0F7SJM7"/>
<reference evidence="3" key="1">
    <citation type="submission" date="2014-08" db="EMBL/GenBank/DDBJ databases">
        <authorList>
            <person name="Sharma Rahul"/>
            <person name="Thines Marco"/>
        </authorList>
    </citation>
    <scope>NUCLEOTIDE SEQUENCE</scope>
</reference>
<feature type="region of interest" description="Disordered" evidence="1">
    <location>
        <begin position="257"/>
        <end position="417"/>
    </location>
</feature>
<sequence length="417" mass="45245">MAPPYIPSPIMSSSVSASSPSPSSALYSGTSSILSLPTENNNCHLLGQTGLIVQGLMGLGVLVTLVVKRYLEKPKRPWQIWTLDTSKQFIGQAIVHLSNILISTFPSPSPTAFDETVKSSFDRPNPCSLYFLNVLIDTTLGIFIIWVLLRLSRWILVDTLGGVGWEMGIYRLRDGDVRYSFWAKQCFVYVSCLLGMKGVVVIIFSIWPGIFGFGSWILSWLDPHGQVVFVMAIFPLIMNVVQFTIIDTILKYNESSSHHHHHHHHHPHRDSSPSGETGSSHPQGSGYTQIPTSSTPEDSIRSRSTASPPTIQSSTNGNANVHSGVGQATSGSLAGSTSIRTTAGMVSEGMNDLSGSDGGIRRRTSSLSEFDKVHSKLDGLADGDSDSENDSEDDDAEGGAEMERERKGLMLSFGSSK</sequence>
<feature type="compositionally biased region" description="Acidic residues" evidence="1">
    <location>
        <begin position="381"/>
        <end position="400"/>
    </location>
</feature>
<evidence type="ECO:0000256" key="1">
    <source>
        <dbReference type="SAM" id="MobiDB-lite"/>
    </source>
</evidence>
<feature type="compositionally biased region" description="Basic residues" evidence="1">
    <location>
        <begin position="258"/>
        <end position="268"/>
    </location>
</feature>
<dbReference type="GO" id="GO:0016020">
    <property type="term" value="C:membrane"/>
    <property type="evidence" value="ECO:0007669"/>
    <property type="project" value="TreeGrafter"/>
</dbReference>
<name>A0A0F7SJM7_PHARH</name>
<protein>
    <recommendedName>
        <fullName evidence="4">Vacuolar membrane protein</fullName>
    </recommendedName>
</protein>
<evidence type="ECO:0000313" key="3">
    <source>
        <dbReference type="EMBL" id="CDZ98655.1"/>
    </source>
</evidence>
<dbReference type="EMBL" id="LN483345">
    <property type="protein sequence ID" value="CDZ98655.1"/>
    <property type="molecule type" value="Genomic_DNA"/>
</dbReference>
<dbReference type="PANTHER" id="PTHR31735">
    <property type="entry name" value="VACUOLAR MEMBRANE PROTEIN YPL162C"/>
    <property type="match status" value="1"/>
</dbReference>
<feature type="transmembrane region" description="Helical" evidence="2">
    <location>
        <begin position="227"/>
        <end position="250"/>
    </location>
</feature>
<keyword evidence="2" id="KW-0472">Membrane</keyword>